<dbReference type="GO" id="GO:0004252">
    <property type="term" value="F:serine-type endopeptidase activity"/>
    <property type="evidence" value="ECO:0007669"/>
    <property type="project" value="InterPro"/>
</dbReference>
<evidence type="ECO:0000256" key="5">
    <source>
        <dbReference type="ARBA" id="ARBA00023157"/>
    </source>
</evidence>
<keyword evidence="3 6" id="KW-0378">Hydrolase</keyword>
<dbReference type="Pfam" id="PF00089">
    <property type="entry name" value="Trypsin"/>
    <property type="match status" value="2"/>
</dbReference>
<dbReference type="PANTHER" id="PTHR24252:SF7">
    <property type="entry name" value="HYALIN"/>
    <property type="match status" value="1"/>
</dbReference>
<keyword evidence="1 6" id="KW-0645">Protease</keyword>
<dbReference type="PANTHER" id="PTHR24252">
    <property type="entry name" value="ACROSIN-RELATED"/>
    <property type="match status" value="1"/>
</dbReference>
<evidence type="ECO:0000256" key="4">
    <source>
        <dbReference type="ARBA" id="ARBA00022825"/>
    </source>
</evidence>
<comment type="caution">
    <text evidence="9">The sequence shown here is derived from an EMBL/GenBank/DDBJ whole genome shotgun (WGS) entry which is preliminary data.</text>
</comment>
<dbReference type="PROSITE" id="PS50240">
    <property type="entry name" value="TRYPSIN_DOM"/>
    <property type="match status" value="2"/>
</dbReference>
<evidence type="ECO:0000256" key="7">
    <source>
        <dbReference type="SAM" id="SignalP"/>
    </source>
</evidence>
<gene>
    <name evidence="9" type="ORF">JBS370_LOCUS19789</name>
</gene>
<sequence>MIFFILFFSLQFHFLFSSCIPSFKQCGCSYQQPIFSNLRIIGGYTAREHSWPWIVSIRQTYFHIPLTDPDSAFCSGTLINDEYVLTAAHCFYDKNRLFLSDYFVVIGSHYINETNPIRINIQSIILHEKYDNEFFLNDIALLKLSHKIDLNNSKLGFICLPPNNISVYPYEQMSGIAIGWGNLKENGSLSYTLQQVQLPIISNRNEYCDQQISDEHIQFCAGFIQGGKDTCQGDSGGPLMIFDKNTSTWHIAGITSYGLGCGQPKYPGVYTRVNMFIDWINDKIDSSSQSLIIQKPIQILSLLFFNSASKSPIRQYQNIFNKPQFYYQQEQTITGQKWYYSANQQQQQQPSPSIYSWHSTNHDIPLKNFYKNTLSIQQIDQLSNWSCGRSQVTNRFGRIMGGQNAVPHSYPWMVSLAKRSLNNLHLCGGVLLTRRHVLTAAHCIEDFKGISDMNILAGIHHVNEKKLSISALSIDIHPQYDSETFANDVAIITLISPLPDNDPRIGTICLPPDDLIGKSYPPIKSAAVAIGWGSTSFGGRPSTSLKQVVLPILETTKWPCSVYVTYAQGQICAGELNGGIDTCQADSGGPLMVENSDNRWEIIGITSFGKSCGKPNTPGVYTRVGTYNSFIRSIINLSRNRHYYSSSSSSASLRIYSNNFILNQGHDIHI</sequence>
<dbReference type="InterPro" id="IPR018114">
    <property type="entry name" value="TRYPSIN_HIS"/>
</dbReference>
<feature type="domain" description="Peptidase S1" evidence="8">
    <location>
        <begin position="399"/>
        <end position="636"/>
    </location>
</feature>
<evidence type="ECO:0000256" key="3">
    <source>
        <dbReference type="ARBA" id="ARBA00022801"/>
    </source>
</evidence>
<dbReference type="SUPFAM" id="SSF50494">
    <property type="entry name" value="Trypsin-like serine proteases"/>
    <property type="match status" value="2"/>
</dbReference>
<dbReference type="InterPro" id="IPR043504">
    <property type="entry name" value="Peptidase_S1_PA_chymotrypsin"/>
</dbReference>
<reference evidence="9" key="1">
    <citation type="submission" date="2021-02" db="EMBL/GenBank/DDBJ databases">
        <authorList>
            <person name="Nowell W R."/>
        </authorList>
    </citation>
    <scope>NUCLEOTIDE SEQUENCE</scope>
</reference>
<dbReference type="InterPro" id="IPR009003">
    <property type="entry name" value="Peptidase_S1_PA"/>
</dbReference>
<dbReference type="FunFam" id="2.40.10.10:FF:000003">
    <property type="entry name" value="Transmembrane serine protease 3"/>
    <property type="match status" value="1"/>
</dbReference>
<keyword evidence="5" id="KW-1015">Disulfide bond</keyword>
<dbReference type="Gene3D" id="2.40.10.10">
    <property type="entry name" value="Trypsin-like serine proteases"/>
    <property type="match status" value="2"/>
</dbReference>
<dbReference type="AlphaFoldDB" id="A0A819GAG7"/>
<dbReference type="InterPro" id="IPR001314">
    <property type="entry name" value="Peptidase_S1A"/>
</dbReference>
<dbReference type="CDD" id="cd00190">
    <property type="entry name" value="Tryp_SPc"/>
    <property type="match status" value="2"/>
</dbReference>
<name>A0A819GAG7_9BILA</name>
<feature type="chain" id="PRO_5032438498" description="Peptidase S1 domain-containing protein" evidence="7">
    <location>
        <begin position="18"/>
        <end position="670"/>
    </location>
</feature>
<keyword evidence="2 7" id="KW-0732">Signal</keyword>
<evidence type="ECO:0000256" key="1">
    <source>
        <dbReference type="ARBA" id="ARBA00022670"/>
    </source>
</evidence>
<evidence type="ECO:0000259" key="8">
    <source>
        <dbReference type="PROSITE" id="PS50240"/>
    </source>
</evidence>
<feature type="signal peptide" evidence="7">
    <location>
        <begin position="1"/>
        <end position="17"/>
    </location>
</feature>
<evidence type="ECO:0000256" key="6">
    <source>
        <dbReference type="RuleBase" id="RU363034"/>
    </source>
</evidence>
<accession>A0A819GAG7</accession>
<feature type="domain" description="Peptidase S1" evidence="8">
    <location>
        <begin position="40"/>
        <end position="285"/>
    </location>
</feature>
<dbReference type="PROSITE" id="PS00135">
    <property type="entry name" value="TRYPSIN_SER"/>
    <property type="match status" value="1"/>
</dbReference>
<proteinExistence type="predicted"/>
<dbReference type="GO" id="GO:0006508">
    <property type="term" value="P:proteolysis"/>
    <property type="evidence" value="ECO:0007669"/>
    <property type="project" value="UniProtKB-KW"/>
</dbReference>
<organism evidence="9 10">
    <name type="scientific">Rotaria sordida</name>
    <dbReference type="NCBI Taxonomy" id="392033"/>
    <lineage>
        <taxon>Eukaryota</taxon>
        <taxon>Metazoa</taxon>
        <taxon>Spiralia</taxon>
        <taxon>Gnathifera</taxon>
        <taxon>Rotifera</taxon>
        <taxon>Eurotatoria</taxon>
        <taxon>Bdelloidea</taxon>
        <taxon>Philodinida</taxon>
        <taxon>Philodinidae</taxon>
        <taxon>Rotaria</taxon>
    </lineage>
</organism>
<dbReference type="FunFam" id="2.40.10.10:FF:000120">
    <property type="entry name" value="Putative serine protease"/>
    <property type="match status" value="1"/>
</dbReference>
<dbReference type="SMART" id="SM00020">
    <property type="entry name" value="Tryp_SPc"/>
    <property type="match status" value="2"/>
</dbReference>
<dbReference type="EMBL" id="CAJOBD010002411">
    <property type="protein sequence ID" value="CAF3880057.1"/>
    <property type="molecule type" value="Genomic_DNA"/>
</dbReference>
<keyword evidence="4 6" id="KW-0720">Serine protease</keyword>
<dbReference type="PRINTS" id="PR00722">
    <property type="entry name" value="CHYMOTRYPSIN"/>
</dbReference>
<dbReference type="PROSITE" id="PS00134">
    <property type="entry name" value="TRYPSIN_HIS"/>
    <property type="match status" value="2"/>
</dbReference>
<evidence type="ECO:0000256" key="2">
    <source>
        <dbReference type="ARBA" id="ARBA00022729"/>
    </source>
</evidence>
<evidence type="ECO:0000313" key="10">
    <source>
        <dbReference type="Proteomes" id="UP000663836"/>
    </source>
</evidence>
<dbReference type="InterPro" id="IPR033116">
    <property type="entry name" value="TRYPSIN_SER"/>
</dbReference>
<dbReference type="InterPro" id="IPR001254">
    <property type="entry name" value="Trypsin_dom"/>
</dbReference>
<protein>
    <recommendedName>
        <fullName evidence="8">Peptidase S1 domain-containing protein</fullName>
    </recommendedName>
</protein>
<dbReference type="Proteomes" id="UP000663836">
    <property type="component" value="Unassembled WGS sequence"/>
</dbReference>
<evidence type="ECO:0000313" key="9">
    <source>
        <dbReference type="EMBL" id="CAF3880057.1"/>
    </source>
</evidence>